<dbReference type="Proteomes" id="UP000696280">
    <property type="component" value="Unassembled WGS sequence"/>
</dbReference>
<comment type="caution">
    <text evidence="1">The sequence shown here is derived from an EMBL/GenBank/DDBJ whole genome shotgun (WGS) entry which is preliminary data.</text>
</comment>
<gene>
    <name evidence="1" type="ORF">HYFRA_00004814</name>
</gene>
<proteinExistence type="predicted"/>
<dbReference type="EMBL" id="CAJVRL010000002">
    <property type="protein sequence ID" value="CAG8949191.1"/>
    <property type="molecule type" value="Genomic_DNA"/>
</dbReference>
<reference evidence="1" key="1">
    <citation type="submission" date="2021-07" db="EMBL/GenBank/DDBJ databases">
        <authorList>
            <person name="Durling M."/>
        </authorList>
    </citation>
    <scope>NUCLEOTIDE SEQUENCE</scope>
</reference>
<keyword evidence="2" id="KW-1185">Reference proteome</keyword>
<sequence length="215" mass="22342">MSHSLHFLWQRHRGIPLALRFFNTNIITKLRMACASVVVDPSTSATVGYACTPGSNGYMPDIATCNDASDITLAKPEYLMRGPGRSCVVSTNFTRSSTGIDVLSSNSSATSVFQSCCTSPNIDIFVSSGYGVTGGPCGFAYCNISDAAAAQGFMSCLSKNAPGVEGKCFVSYIPGPSNDTTPPPMSNTVSAGTKNMVGPGMLLGFIIGFSGLSAI</sequence>
<accession>A0A9N9PJY1</accession>
<name>A0A9N9PJY1_9HELO</name>
<protein>
    <submittedName>
        <fullName evidence="1">Uncharacterized protein</fullName>
    </submittedName>
</protein>
<organism evidence="1 2">
    <name type="scientific">Hymenoscyphus fraxineus</name>
    <dbReference type="NCBI Taxonomy" id="746836"/>
    <lineage>
        <taxon>Eukaryota</taxon>
        <taxon>Fungi</taxon>
        <taxon>Dikarya</taxon>
        <taxon>Ascomycota</taxon>
        <taxon>Pezizomycotina</taxon>
        <taxon>Leotiomycetes</taxon>
        <taxon>Helotiales</taxon>
        <taxon>Helotiaceae</taxon>
        <taxon>Hymenoscyphus</taxon>
    </lineage>
</organism>
<evidence type="ECO:0000313" key="1">
    <source>
        <dbReference type="EMBL" id="CAG8949191.1"/>
    </source>
</evidence>
<dbReference type="AlphaFoldDB" id="A0A9N9PJY1"/>
<evidence type="ECO:0000313" key="2">
    <source>
        <dbReference type="Proteomes" id="UP000696280"/>
    </source>
</evidence>
<dbReference type="OrthoDB" id="3475100at2759"/>